<dbReference type="PANTHER" id="PTHR10332:SF10">
    <property type="entry name" value="EQUILIBRATIVE NUCLEOSIDE TRANSPORTER 4"/>
    <property type="match status" value="1"/>
</dbReference>
<feature type="transmembrane region" description="Helical" evidence="8">
    <location>
        <begin position="374"/>
        <end position="396"/>
    </location>
</feature>
<feature type="transmembrane region" description="Helical" evidence="8">
    <location>
        <begin position="158"/>
        <end position="179"/>
    </location>
</feature>
<feature type="transmembrane region" description="Helical" evidence="8">
    <location>
        <begin position="191"/>
        <end position="213"/>
    </location>
</feature>
<dbReference type="GO" id="GO:0005337">
    <property type="term" value="F:nucleoside transmembrane transporter activity"/>
    <property type="evidence" value="ECO:0007669"/>
    <property type="project" value="InterPro"/>
</dbReference>
<accession>A0A7G2CTG3</accession>
<feature type="region of interest" description="Disordered" evidence="7">
    <location>
        <begin position="259"/>
        <end position="286"/>
    </location>
</feature>
<evidence type="ECO:0000256" key="8">
    <source>
        <dbReference type="SAM" id="Phobius"/>
    </source>
</evidence>
<feature type="transmembrane region" description="Helical" evidence="8">
    <location>
        <begin position="311"/>
        <end position="329"/>
    </location>
</feature>
<dbReference type="EMBL" id="LR877172">
    <property type="protein sequence ID" value="CAD2222805.1"/>
    <property type="molecule type" value="Genomic_DNA"/>
</dbReference>
<organism evidence="9 10">
    <name type="scientific">Angomonas deanei</name>
    <dbReference type="NCBI Taxonomy" id="59799"/>
    <lineage>
        <taxon>Eukaryota</taxon>
        <taxon>Discoba</taxon>
        <taxon>Euglenozoa</taxon>
        <taxon>Kinetoplastea</taxon>
        <taxon>Metakinetoplastina</taxon>
        <taxon>Trypanosomatida</taxon>
        <taxon>Trypanosomatidae</taxon>
        <taxon>Strigomonadinae</taxon>
        <taxon>Angomonas</taxon>
    </lineage>
</organism>
<feature type="transmembrane region" description="Helical" evidence="8">
    <location>
        <begin position="341"/>
        <end position="362"/>
    </location>
</feature>
<dbReference type="VEuPathDB" id="TriTrypDB:ADEAN_001035500"/>
<evidence type="ECO:0000256" key="3">
    <source>
        <dbReference type="ARBA" id="ARBA00022448"/>
    </source>
</evidence>
<dbReference type="InterPro" id="IPR002259">
    <property type="entry name" value="Eqnu_transpt"/>
</dbReference>
<comment type="similarity">
    <text evidence="2">Belongs to the SLC29A/ENT transporter (TC 2.A.57) family.</text>
</comment>
<feature type="transmembrane region" description="Helical" evidence="8">
    <location>
        <begin position="402"/>
        <end position="426"/>
    </location>
</feature>
<feature type="transmembrane region" description="Helical" evidence="8">
    <location>
        <begin position="119"/>
        <end position="138"/>
    </location>
</feature>
<dbReference type="SUPFAM" id="SSF103473">
    <property type="entry name" value="MFS general substrate transporter"/>
    <property type="match status" value="1"/>
</dbReference>
<protein>
    <submittedName>
        <fullName evidence="9">Nucleoside transporter, putative</fullName>
    </submittedName>
</protein>
<keyword evidence="10" id="KW-1185">Reference proteome</keyword>
<dbReference type="Pfam" id="PF01733">
    <property type="entry name" value="Nucleoside_tran"/>
    <property type="match status" value="1"/>
</dbReference>
<reference evidence="9 10" key="1">
    <citation type="submission" date="2020-08" db="EMBL/GenBank/DDBJ databases">
        <authorList>
            <person name="Newling K."/>
            <person name="Davey J."/>
            <person name="Forrester S."/>
        </authorList>
    </citation>
    <scope>NUCLEOTIDE SEQUENCE [LARGE SCALE GENOMIC DNA]</scope>
    <source>
        <strain evidence="10">Crithidia deanei Carvalho (ATCC PRA-265)</strain>
    </source>
</reference>
<evidence type="ECO:0000256" key="1">
    <source>
        <dbReference type="ARBA" id="ARBA00004141"/>
    </source>
</evidence>
<evidence type="ECO:0000313" key="10">
    <source>
        <dbReference type="Proteomes" id="UP000515908"/>
    </source>
</evidence>
<gene>
    <name evidence="9" type="ORF">ADEAN_001035500</name>
</gene>
<evidence type="ECO:0000256" key="7">
    <source>
        <dbReference type="SAM" id="MobiDB-lite"/>
    </source>
</evidence>
<dbReference type="GO" id="GO:0005886">
    <property type="term" value="C:plasma membrane"/>
    <property type="evidence" value="ECO:0007669"/>
    <property type="project" value="TreeGrafter"/>
</dbReference>
<evidence type="ECO:0000256" key="4">
    <source>
        <dbReference type="ARBA" id="ARBA00022692"/>
    </source>
</evidence>
<evidence type="ECO:0000256" key="5">
    <source>
        <dbReference type="ARBA" id="ARBA00022989"/>
    </source>
</evidence>
<evidence type="ECO:0000256" key="6">
    <source>
        <dbReference type="ARBA" id="ARBA00023136"/>
    </source>
</evidence>
<feature type="compositionally biased region" description="Basic and acidic residues" evidence="7">
    <location>
        <begin position="268"/>
        <end position="281"/>
    </location>
</feature>
<dbReference type="Proteomes" id="UP000515908">
    <property type="component" value="Chromosome 28"/>
</dbReference>
<evidence type="ECO:0000313" key="9">
    <source>
        <dbReference type="EMBL" id="CAD2222805.1"/>
    </source>
</evidence>
<keyword evidence="3" id="KW-0813">Transport</keyword>
<evidence type="ECO:0000256" key="2">
    <source>
        <dbReference type="ARBA" id="ARBA00007965"/>
    </source>
</evidence>
<comment type="subcellular location">
    <subcellularLocation>
        <location evidence="1">Membrane</location>
        <topology evidence="1">Multi-pass membrane protein</topology>
    </subcellularLocation>
</comment>
<feature type="transmembrane region" description="Helical" evidence="8">
    <location>
        <begin position="447"/>
        <end position="465"/>
    </location>
</feature>
<feature type="transmembrane region" description="Helical" evidence="8">
    <location>
        <begin position="9"/>
        <end position="29"/>
    </location>
</feature>
<proteinExistence type="inferred from homology"/>
<sequence length="467" mass="50994">MAIRSPAEILLFITAVFAGVSMLVGINAINSAPAFMLNYNQYAAQDENAVPVNTSFWKNILTIYTVVTLVTQTILQPTNLTRWLCCFSLQFRLQVASVFMTVEMLMIVLMPRTGVSEGGAIAGLVIAALLGAVGRAYFENTGFGMFGTCPPRFIGGVLIGVALSGAWVSVLQLILLGSMSDNYDDVLTQSAIYFSIAIAIILIAAVLVFSLLWNSEAQKYIAEFSSKRSAWRNIYRRVPDDKLATLQTYRDVEEEPVKEEVVEGGDGSPKKSVVETVTGEREAEETTEETGLLTTGELIQTVRLWPVIQRIWPMMLSCLLTYGITYIIYPGILIAVDHDDAWYQTIVMAVYNGGILLGCIIAMFKKLWIPRKGVLIAAICRIIFIPLLLLCATGVIKPNTKAAAYVITVIFSLTHGYLATLSMVYAPKTPTLVNDGERALAGQATDVCLLLGCSVFSLLQLAIVLPL</sequence>
<keyword evidence="5 8" id="KW-1133">Transmembrane helix</keyword>
<keyword evidence="4 8" id="KW-0812">Transmembrane</keyword>
<dbReference type="AlphaFoldDB" id="A0A7G2CTG3"/>
<dbReference type="InterPro" id="IPR036259">
    <property type="entry name" value="MFS_trans_sf"/>
</dbReference>
<name>A0A7G2CTG3_9TRYP</name>
<keyword evidence="6 8" id="KW-0472">Membrane</keyword>
<dbReference type="PANTHER" id="PTHR10332">
    <property type="entry name" value="EQUILIBRATIVE NUCLEOSIDE TRANSPORTER"/>
    <property type="match status" value="1"/>
</dbReference>